<evidence type="ECO:0000313" key="8">
    <source>
        <dbReference type="Proteomes" id="UP000717696"/>
    </source>
</evidence>
<evidence type="ECO:0000256" key="2">
    <source>
        <dbReference type="ARBA" id="ARBA00022692"/>
    </source>
</evidence>
<comment type="caution">
    <text evidence="7">The sequence shown here is derived from an EMBL/GenBank/DDBJ whole genome shotgun (WGS) entry which is preliminary data.</text>
</comment>
<dbReference type="InterPro" id="IPR004841">
    <property type="entry name" value="AA-permease/SLC12A_dom"/>
</dbReference>
<evidence type="ECO:0000256" key="3">
    <source>
        <dbReference type="ARBA" id="ARBA00022989"/>
    </source>
</evidence>
<proteinExistence type="predicted"/>
<accession>A0A9P9E2M3</accession>
<reference evidence="7" key="1">
    <citation type="journal article" date="2021" name="Nat. Commun.">
        <title>Genetic determinants of endophytism in the Arabidopsis root mycobiome.</title>
        <authorList>
            <person name="Mesny F."/>
            <person name="Miyauchi S."/>
            <person name="Thiergart T."/>
            <person name="Pickel B."/>
            <person name="Atanasova L."/>
            <person name="Karlsson M."/>
            <person name="Huettel B."/>
            <person name="Barry K.W."/>
            <person name="Haridas S."/>
            <person name="Chen C."/>
            <person name="Bauer D."/>
            <person name="Andreopoulos W."/>
            <person name="Pangilinan J."/>
            <person name="LaButti K."/>
            <person name="Riley R."/>
            <person name="Lipzen A."/>
            <person name="Clum A."/>
            <person name="Drula E."/>
            <person name="Henrissat B."/>
            <person name="Kohler A."/>
            <person name="Grigoriev I.V."/>
            <person name="Martin F.M."/>
            <person name="Hacquard S."/>
        </authorList>
    </citation>
    <scope>NUCLEOTIDE SEQUENCE</scope>
    <source>
        <strain evidence="7">MPI-CAGE-AT-0021</strain>
    </source>
</reference>
<dbReference type="PANTHER" id="PTHR43341">
    <property type="entry name" value="AMINO ACID PERMEASE"/>
    <property type="match status" value="1"/>
</dbReference>
<dbReference type="EMBL" id="JAGMUU010000021">
    <property type="protein sequence ID" value="KAH7129607.1"/>
    <property type="molecule type" value="Genomic_DNA"/>
</dbReference>
<dbReference type="InterPro" id="IPR050524">
    <property type="entry name" value="APC_YAT"/>
</dbReference>
<dbReference type="GO" id="GO:0015171">
    <property type="term" value="F:amino acid transmembrane transporter activity"/>
    <property type="evidence" value="ECO:0007669"/>
    <property type="project" value="TreeGrafter"/>
</dbReference>
<evidence type="ECO:0000256" key="1">
    <source>
        <dbReference type="ARBA" id="ARBA00004141"/>
    </source>
</evidence>
<dbReference type="GO" id="GO:0016020">
    <property type="term" value="C:membrane"/>
    <property type="evidence" value="ECO:0007669"/>
    <property type="project" value="UniProtKB-SubCell"/>
</dbReference>
<dbReference type="AlphaFoldDB" id="A0A9P9E2M3"/>
<dbReference type="InterPro" id="IPR015424">
    <property type="entry name" value="PyrdxlP-dep_Trfase"/>
</dbReference>
<dbReference type="PANTHER" id="PTHR43341:SF18">
    <property type="entry name" value="AMINO ACID PERMEASE_ SLC12A DOMAIN-CONTAINING PROTEIN"/>
    <property type="match status" value="1"/>
</dbReference>
<keyword evidence="2 5" id="KW-0812">Transmembrane</keyword>
<sequence>MNARFSPVIPVAEDELMVSSGLAAAIDCLAWIIYDKGDGILVPRPFYAGSTTIPLTAAETWNPRVATPGAAKRVFWRVLILCVVTILMVGMIVPSDNPKLLGQKSTAS</sequence>
<feature type="domain" description="Amino acid permease/ SLC12A" evidence="6">
    <location>
        <begin position="45"/>
        <end position="107"/>
    </location>
</feature>
<organism evidence="7 8">
    <name type="scientific">Dactylonectria estremocensis</name>
    <dbReference type="NCBI Taxonomy" id="1079267"/>
    <lineage>
        <taxon>Eukaryota</taxon>
        <taxon>Fungi</taxon>
        <taxon>Dikarya</taxon>
        <taxon>Ascomycota</taxon>
        <taxon>Pezizomycotina</taxon>
        <taxon>Sordariomycetes</taxon>
        <taxon>Hypocreomycetidae</taxon>
        <taxon>Hypocreales</taxon>
        <taxon>Nectriaceae</taxon>
        <taxon>Dactylonectria</taxon>
    </lineage>
</organism>
<evidence type="ECO:0000313" key="7">
    <source>
        <dbReference type="EMBL" id="KAH7129607.1"/>
    </source>
</evidence>
<keyword evidence="4 5" id="KW-0472">Membrane</keyword>
<dbReference type="Pfam" id="PF00324">
    <property type="entry name" value="AA_permease"/>
    <property type="match status" value="1"/>
</dbReference>
<dbReference type="InterPro" id="IPR015421">
    <property type="entry name" value="PyrdxlP-dep_Trfase_major"/>
</dbReference>
<evidence type="ECO:0000256" key="4">
    <source>
        <dbReference type="ARBA" id="ARBA00023136"/>
    </source>
</evidence>
<feature type="transmembrane region" description="Helical" evidence="5">
    <location>
        <begin position="74"/>
        <end position="93"/>
    </location>
</feature>
<dbReference type="OrthoDB" id="7042322at2759"/>
<protein>
    <recommendedName>
        <fullName evidence="6">Amino acid permease/ SLC12A domain-containing protein</fullName>
    </recommendedName>
</protein>
<dbReference type="Gene3D" id="3.40.640.10">
    <property type="entry name" value="Type I PLP-dependent aspartate aminotransferase-like (Major domain)"/>
    <property type="match status" value="1"/>
</dbReference>
<dbReference type="SUPFAM" id="SSF53383">
    <property type="entry name" value="PLP-dependent transferases"/>
    <property type="match status" value="1"/>
</dbReference>
<name>A0A9P9E2M3_9HYPO</name>
<keyword evidence="3 5" id="KW-1133">Transmembrane helix</keyword>
<evidence type="ECO:0000259" key="6">
    <source>
        <dbReference type="Pfam" id="PF00324"/>
    </source>
</evidence>
<gene>
    <name evidence="7" type="ORF">B0J13DRAFT_530384</name>
</gene>
<comment type="subcellular location">
    <subcellularLocation>
        <location evidence="1">Membrane</location>
        <topology evidence="1">Multi-pass membrane protein</topology>
    </subcellularLocation>
</comment>
<evidence type="ECO:0000256" key="5">
    <source>
        <dbReference type="SAM" id="Phobius"/>
    </source>
</evidence>
<dbReference type="Proteomes" id="UP000717696">
    <property type="component" value="Unassembled WGS sequence"/>
</dbReference>
<keyword evidence="8" id="KW-1185">Reference proteome</keyword>